<protein>
    <submittedName>
        <fullName evidence="2">Uncharacterized protein</fullName>
    </submittedName>
</protein>
<dbReference type="EMBL" id="CP036200">
    <property type="protein sequence ID" value="QBF82527.1"/>
    <property type="molecule type" value="Genomic_DNA"/>
</dbReference>
<evidence type="ECO:0000313" key="3">
    <source>
        <dbReference type="Proteomes" id="UP000291106"/>
    </source>
</evidence>
<dbReference type="OrthoDB" id="6839462at2"/>
<name>A0A411PG09_9GAMM</name>
<dbReference type="KEGG" id="smai:EXU30_07320"/>
<proteinExistence type="predicted"/>
<keyword evidence="3" id="KW-1185">Reference proteome</keyword>
<evidence type="ECO:0000313" key="2">
    <source>
        <dbReference type="EMBL" id="QBF82527.1"/>
    </source>
</evidence>
<gene>
    <name evidence="2" type="ORF">EXU30_07320</name>
</gene>
<dbReference type="Proteomes" id="UP000291106">
    <property type="component" value="Chromosome"/>
</dbReference>
<dbReference type="AlphaFoldDB" id="A0A411PG09"/>
<dbReference type="RefSeq" id="WP_130598744.1">
    <property type="nucleotide sequence ID" value="NZ_CP036200.1"/>
</dbReference>
<accession>A0A411PG09</accession>
<organism evidence="2 3">
    <name type="scientific">Shewanella maritima</name>
    <dbReference type="NCBI Taxonomy" id="2520507"/>
    <lineage>
        <taxon>Bacteria</taxon>
        <taxon>Pseudomonadati</taxon>
        <taxon>Pseudomonadota</taxon>
        <taxon>Gammaproteobacteria</taxon>
        <taxon>Alteromonadales</taxon>
        <taxon>Shewanellaceae</taxon>
        <taxon>Shewanella</taxon>
    </lineage>
</organism>
<keyword evidence="1" id="KW-0812">Transmembrane</keyword>
<sequence length="290" mass="32444">MVCKHTKQLGQALIESIIGLSFVIVPLLLLLPLMSKMTAVQHRAQEASHYNAWERTVWRESNPSRFTSSGGGVVAKRTDAEIAKTIPWRFYQGNGQKLASNYQQQWSWDDKTHPLLHYKIDQAAQGAELVLTSNAQNPQDELESDRLGSGDNAYEVPGRVASGVNSALNLLSYTGFSLESRPYYRTYVETDFEPFYLEPFDSMNLTFRSDSAILASGWNAGGARHVENRVRDLVLTNYLNMGIIRTGQRALSWIPFGRSLSPSRLRLGHVDPNTLPNSRLCTYGTRNCGG</sequence>
<reference evidence="2 3" key="1">
    <citation type="submission" date="2019-02" db="EMBL/GenBank/DDBJ databases">
        <title>Shewanella sp. D4-2 isolated from Dokdo Island.</title>
        <authorList>
            <person name="Baek K."/>
        </authorList>
    </citation>
    <scope>NUCLEOTIDE SEQUENCE [LARGE SCALE GENOMIC DNA]</scope>
    <source>
        <strain evidence="2 3">D4-2</strain>
    </source>
</reference>
<keyword evidence="1" id="KW-0472">Membrane</keyword>
<evidence type="ECO:0000256" key="1">
    <source>
        <dbReference type="SAM" id="Phobius"/>
    </source>
</evidence>
<feature type="transmembrane region" description="Helical" evidence="1">
    <location>
        <begin position="12"/>
        <end position="34"/>
    </location>
</feature>
<keyword evidence="1" id="KW-1133">Transmembrane helix</keyword>